<dbReference type="Proteomes" id="UP000678499">
    <property type="component" value="Unassembled WGS sequence"/>
</dbReference>
<dbReference type="OrthoDB" id="1055148at2759"/>
<feature type="domain" description="Fe2OG dioxygenase" evidence="18">
    <location>
        <begin position="146"/>
        <end position="255"/>
    </location>
</feature>
<dbReference type="InterPro" id="IPR050182">
    <property type="entry name" value="Cytochrome_P450_fam2"/>
</dbReference>
<organism evidence="19">
    <name type="scientific">Notodromas monacha</name>
    <dbReference type="NCBI Taxonomy" id="399045"/>
    <lineage>
        <taxon>Eukaryota</taxon>
        <taxon>Metazoa</taxon>
        <taxon>Ecdysozoa</taxon>
        <taxon>Arthropoda</taxon>
        <taxon>Crustacea</taxon>
        <taxon>Oligostraca</taxon>
        <taxon>Ostracoda</taxon>
        <taxon>Podocopa</taxon>
        <taxon>Podocopida</taxon>
        <taxon>Cypridocopina</taxon>
        <taxon>Cypridoidea</taxon>
        <taxon>Cyprididae</taxon>
        <taxon>Notodromas</taxon>
    </lineage>
</organism>
<dbReference type="GO" id="GO:0005789">
    <property type="term" value="C:endoplasmic reticulum membrane"/>
    <property type="evidence" value="ECO:0007669"/>
    <property type="project" value="UniProtKB-SubCell"/>
</dbReference>
<dbReference type="InterPro" id="IPR005123">
    <property type="entry name" value="Oxoglu/Fe-dep_dioxygenase_dom"/>
</dbReference>
<dbReference type="GO" id="GO:0051213">
    <property type="term" value="F:dioxygenase activity"/>
    <property type="evidence" value="ECO:0007669"/>
    <property type="project" value="UniProtKB-KW"/>
</dbReference>
<evidence type="ECO:0000256" key="17">
    <source>
        <dbReference type="SAM" id="SignalP"/>
    </source>
</evidence>
<dbReference type="FunFam" id="1.10.630.10:FF:000238">
    <property type="entry name" value="Cytochrome P450 2A6"/>
    <property type="match status" value="1"/>
</dbReference>
<evidence type="ECO:0000256" key="9">
    <source>
        <dbReference type="ARBA" id="ARBA00022824"/>
    </source>
</evidence>
<dbReference type="PRINTS" id="PR00463">
    <property type="entry name" value="EP450I"/>
</dbReference>
<evidence type="ECO:0000313" key="20">
    <source>
        <dbReference type="Proteomes" id="UP000678499"/>
    </source>
</evidence>
<keyword evidence="20" id="KW-1185">Reference proteome</keyword>
<dbReference type="GO" id="GO:0031418">
    <property type="term" value="F:L-ascorbic acid binding"/>
    <property type="evidence" value="ECO:0007669"/>
    <property type="project" value="InterPro"/>
</dbReference>
<comment type="function">
    <text evidence="3">May be involved in the metabolism of insect hormones and in the breakdown of synthetic insecticides.</text>
</comment>
<evidence type="ECO:0000256" key="4">
    <source>
        <dbReference type="ARBA" id="ARBA00004174"/>
    </source>
</evidence>
<gene>
    <name evidence="19" type="ORF">NMOB1V02_LOCUS1893</name>
</gene>
<evidence type="ECO:0000256" key="14">
    <source>
        <dbReference type="ARBA" id="ARBA00023033"/>
    </source>
</evidence>
<dbReference type="InterPro" id="IPR001128">
    <property type="entry name" value="Cyt_P450"/>
</dbReference>
<keyword evidence="11" id="KW-0223">Dioxygenase</keyword>
<evidence type="ECO:0000256" key="6">
    <source>
        <dbReference type="ARBA" id="ARBA00010617"/>
    </source>
</evidence>
<keyword evidence="17" id="KW-0732">Signal</keyword>
<keyword evidence="7 16" id="KW-0349">Heme</keyword>
<evidence type="ECO:0000259" key="18">
    <source>
        <dbReference type="PROSITE" id="PS51471"/>
    </source>
</evidence>
<evidence type="ECO:0000256" key="13">
    <source>
        <dbReference type="ARBA" id="ARBA00023004"/>
    </source>
</evidence>
<dbReference type="EMBL" id="OA882234">
    <property type="protein sequence ID" value="CAD7274035.1"/>
    <property type="molecule type" value="Genomic_DNA"/>
</dbReference>
<evidence type="ECO:0000256" key="16">
    <source>
        <dbReference type="PIRSR" id="PIRSR602401-1"/>
    </source>
</evidence>
<dbReference type="GO" id="GO:0016712">
    <property type="term" value="F:oxidoreductase activity, acting on paired donors, with incorporation or reduction of molecular oxygen, reduced flavin or flavoprotein as one donor, and incorporation of one atom of oxygen"/>
    <property type="evidence" value="ECO:0007669"/>
    <property type="project" value="TreeGrafter"/>
</dbReference>
<dbReference type="GO" id="GO:0006805">
    <property type="term" value="P:xenobiotic metabolic process"/>
    <property type="evidence" value="ECO:0007669"/>
    <property type="project" value="TreeGrafter"/>
</dbReference>
<name>A0A7R9BF13_9CRUS</name>
<dbReference type="InterPro" id="IPR002401">
    <property type="entry name" value="Cyt_P450_E_grp-I"/>
</dbReference>
<comment type="similarity">
    <text evidence="6">Belongs to the cytochrome P450 family.</text>
</comment>
<feature type="chain" id="PRO_5036209984" description="Fe2OG dioxygenase domain-containing protein" evidence="17">
    <location>
        <begin position="21"/>
        <end position="795"/>
    </location>
</feature>
<keyword evidence="10" id="KW-0492">Microsome</keyword>
<evidence type="ECO:0000256" key="7">
    <source>
        <dbReference type="ARBA" id="ARBA00022617"/>
    </source>
</evidence>
<evidence type="ECO:0000256" key="12">
    <source>
        <dbReference type="ARBA" id="ARBA00023002"/>
    </source>
</evidence>
<dbReference type="PROSITE" id="PS51471">
    <property type="entry name" value="FE2OG_OXY"/>
    <property type="match status" value="1"/>
</dbReference>
<keyword evidence="12" id="KW-0560">Oxidoreductase</keyword>
<dbReference type="PANTHER" id="PTHR24300:SF397">
    <property type="entry name" value="CYTOCHROME P450 2U1"/>
    <property type="match status" value="1"/>
</dbReference>
<evidence type="ECO:0000313" key="19">
    <source>
        <dbReference type="EMBL" id="CAD7274035.1"/>
    </source>
</evidence>
<dbReference type="InterPro" id="IPR044862">
    <property type="entry name" value="Pro_4_hyd_alph_FE2OG_OXY"/>
</dbReference>
<evidence type="ECO:0000256" key="11">
    <source>
        <dbReference type="ARBA" id="ARBA00022964"/>
    </source>
</evidence>
<keyword evidence="9" id="KW-0256">Endoplasmic reticulum</keyword>
<keyword evidence="14" id="KW-0503">Monooxygenase</keyword>
<dbReference type="AlphaFoldDB" id="A0A7R9BF13"/>
<dbReference type="PRINTS" id="PR00385">
    <property type="entry name" value="P450"/>
</dbReference>
<dbReference type="PANTHER" id="PTHR24300">
    <property type="entry name" value="CYTOCHROME P450 508A4-RELATED"/>
    <property type="match status" value="1"/>
</dbReference>
<keyword evidence="13 16" id="KW-0408">Iron</keyword>
<accession>A0A7R9BF13</accession>
<evidence type="ECO:0000256" key="3">
    <source>
        <dbReference type="ARBA" id="ARBA00003690"/>
    </source>
</evidence>
<dbReference type="GO" id="GO:0008395">
    <property type="term" value="F:steroid hydroxylase activity"/>
    <property type="evidence" value="ECO:0007669"/>
    <property type="project" value="TreeGrafter"/>
</dbReference>
<keyword evidence="8 16" id="KW-0479">Metal-binding</keyword>
<evidence type="ECO:0000256" key="8">
    <source>
        <dbReference type="ARBA" id="ARBA00022723"/>
    </source>
</evidence>
<dbReference type="SUPFAM" id="SSF48264">
    <property type="entry name" value="Cytochrome P450"/>
    <property type="match status" value="1"/>
</dbReference>
<dbReference type="InterPro" id="IPR036396">
    <property type="entry name" value="Cyt_P450_sf"/>
</dbReference>
<evidence type="ECO:0000256" key="15">
    <source>
        <dbReference type="ARBA" id="ARBA00023136"/>
    </source>
</evidence>
<dbReference type="Gene3D" id="2.60.120.620">
    <property type="entry name" value="q2cbj1_9rhob like domain"/>
    <property type="match status" value="1"/>
</dbReference>
<sequence length="795" mass="90606">MFRRLYIISVYFVFLLIEESQLLVQELDFDQFCSMNSTFGPSGLHCTYSTRGKVYLTLAPAKVEVVSESPEILIFHHVVGEPEIIVFRDLALPKLVPAMMVDEESGRLILSSERISNLTWLSRDSNPTIAAVTRRIGLFSGLNIAAAESFQVALYGIGGQFLPHKDFFEDESGGYVQNVNEMGDRVATWLMYLSDVEAGGSTVFPDAGVAVQPTKGSAVFWHNLLRNGHGDFRTVHGGCPVIRGSKLSQEYFYSSQLTAYILLLLHASTQNPATHHNVFPSPESLKRAGPSKMSVPPKSWSRDIQAWMSNHAARHRDRFVRGYCACLGIHEEAERLPARYLRPPKWPLLGNTLSVLLDDLSFHEVIQKTSKIYGPVMSMKFGQLEFIVLSDYDITKNVLAREHASLRPDVFSSRYMLNYENTGLILSSGTPWKEQRRFTLRTLRDFGFGKTSLEGIILDELRELVAEIRPEGISKDQPFVAELDSCLNAAVTNVIWWLVASKRVTKHDEEFKNILSIIEKIMDFGIINVLTRFPIINVFDSPTRINWLKGPMERREYFYSYMQKVLDEHRATLNHSEPRDLVDCYLIHQEKLGDSPDNFMTDNMIKASMVDLFMAGAETTSTTLRWFFLYIVEHPKVMSRIQDEIDNVIGSHRAPSYEDHVNMPYTTASIWELWRIVTITPMGVNRQTTEEMMIGGFRVPKGANIMLHLLTIHHNDKEFDSPLEFKPERFLNEKGKRQCLGESLARMNAFLAVVYLLQLFSFSKVPGETYSLRPRPGSFIINTPRAYKVLLTPRQ</sequence>
<keyword evidence="15" id="KW-0472">Membrane</keyword>
<evidence type="ECO:0000256" key="5">
    <source>
        <dbReference type="ARBA" id="ARBA00004406"/>
    </source>
</evidence>
<dbReference type="InterPro" id="IPR006620">
    <property type="entry name" value="Pro_4_hyd_alph"/>
</dbReference>
<dbReference type="Pfam" id="PF00067">
    <property type="entry name" value="p450"/>
    <property type="match status" value="1"/>
</dbReference>
<evidence type="ECO:0000256" key="2">
    <source>
        <dbReference type="ARBA" id="ARBA00001971"/>
    </source>
</evidence>
<dbReference type="GO" id="GO:0020037">
    <property type="term" value="F:heme binding"/>
    <property type="evidence" value="ECO:0007669"/>
    <property type="project" value="InterPro"/>
</dbReference>
<dbReference type="SMART" id="SM00702">
    <property type="entry name" value="P4Hc"/>
    <property type="match status" value="1"/>
</dbReference>
<dbReference type="GO" id="GO:0006082">
    <property type="term" value="P:organic acid metabolic process"/>
    <property type="evidence" value="ECO:0007669"/>
    <property type="project" value="TreeGrafter"/>
</dbReference>
<feature type="binding site" description="axial binding residue" evidence="16">
    <location>
        <position position="739"/>
    </location>
    <ligand>
        <name>heme</name>
        <dbReference type="ChEBI" id="CHEBI:30413"/>
    </ligand>
    <ligandPart>
        <name>Fe</name>
        <dbReference type="ChEBI" id="CHEBI:18248"/>
    </ligandPart>
</feature>
<protein>
    <recommendedName>
        <fullName evidence="18">Fe2OG dioxygenase domain-containing protein</fullName>
    </recommendedName>
</protein>
<proteinExistence type="inferred from homology"/>
<comment type="cofactor">
    <cofactor evidence="1">
        <name>L-ascorbate</name>
        <dbReference type="ChEBI" id="CHEBI:38290"/>
    </cofactor>
</comment>
<comment type="subcellular location">
    <subcellularLocation>
        <location evidence="5">Endoplasmic reticulum membrane</location>
        <topology evidence="5">Peripheral membrane protein</topology>
    </subcellularLocation>
    <subcellularLocation>
        <location evidence="4">Microsome membrane</location>
        <topology evidence="4">Peripheral membrane protein</topology>
    </subcellularLocation>
</comment>
<evidence type="ECO:0000256" key="10">
    <source>
        <dbReference type="ARBA" id="ARBA00022848"/>
    </source>
</evidence>
<dbReference type="EMBL" id="CAJPEX010000197">
    <property type="protein sequence ID" value="CAG0914187.1"/>
    <property type="molecule type" value="Genomic_DNA"/>
</dbReference>
<reference evidence="19" key="1">
    <citation type="submission" date="2020-11" db="EMBL/GenBank/DDBJ databases">
        <authorList>
            <person name="Tran Van P."/>
        </authorList>
    </citation>
    <scope>NUCLEOTIDE SEQUENCE</scope>
</reference>
<comment type="cofactor">
    <cofactor evidence="2 16">
        <name>heme</name>
        <dbReference type="ChEBI" id="CHEBI:30413"/>
    </cofactor>
</comment>
<feature type="signal peptide" evidence="17">
    <location>
        <begin position="1"/>
        <end position="20"/>
    </location>
</feature>
<dbReference type="Gene3D" id="1.10.630.10">
    <property type="entry name" value="Cytochrome P450"/>
    <property type="match status" value="1"/>
</dbReference>
<dbReference type="GO" id="GO:0005506">
    <property type="term" value="F:iron ion binding"/>
    <property type="evidence" value="ECO:0007669"/>
    <property type="project" value="InterPro"/>
</dbReference>
<dbReference type="Pfam" id="PF13640">
    <property type="entry name" value="2OG-FeII_Oxy_3"/>
    <property type="match status" value="1"/>
</dbReference>
<evidence type="ECO:0000256" key="1">
    <source>
        <dbReference type="ARBA" id="ARBA00001961"/>
    </source>
</evidence>